<keyword evidence="1 5" id="KW-0378">Hydrolase</keyword>
<dbReference type="RefSeq" id="WP_330485561.1">
    <property type="nucleotide sequence ID" value="NZ_JAZBJZ010000113.1"/>
</dbReference>
<dbReference type="PANTHER" id="PTHR22946">
    <property type="entry name" value="DIENELACTONE HYDROLASE DOMAIN-CONTAINING PROTEIN-RELATED"/>
    <property type="match status" value="1"/>
</dbReference>
<feature type="domain" description="AB hydrolase-1" evidence="4">
    <location>
        <begin position="90"/>
        <end position="285"/>
    </location>
</feature>
<sequence>MTRFLRLYAWLRWQWIALCIVGFVLAILIGTSIHAYTRLDSIIFPLSDPTCCQNPTDANFGVKSIQLKTTDRISLACWYLPSHNHAAIAVLHGEGGNRKSMLPHITMLAKEGYGVLTCDRRAHGASTGTQRSWGWLDVNDVEPMLSSILLDPNVDPNRIGVFGFSMGAQVALRAATRYPAIRAVIADGAVPATTGDLFPPASVTEWPRASIDWLDNWFVDRFLEQTLHMSAPMPVVQALAQRPLHPLLLIATGQTGNGRELRQVEWFYNVAQQPKQIWELPDVGHGEGLAKYPSAYSQRIVNFFNSALLERSPANQP</sequence>
<feature type="transmembrane region" description="Helical" evidence="3">
    <location>
        <begin position="12"/>
        <end position="36"/>
    </location>
</feature>
<comment type="similarity">
    <text evidence="2">Belongs to the AB hydrolase superfamily. FUS2 hydrolase family.</text>
</comment>
<evidence type="ECO:0000256" key="1">
    <source>
        <dbReference type="ARBA" id="ARBA00022801"/>
    </source>
</evidence>
<reference evidence="5" key="1">
    <citation type="submission" date="2024-01" db="EMBL/GenBank/DDBJ databases">
        <title>Bank of Algae and Cyanobacteria of the Azores (BACA) strain genomes.</title>
        <authorList>
            <person name="Luz R."/>
            <person name="Cordeiro R."/>
            <person name="Fonseca A."/>
            <person name="Goncalves V."/>
        </authorList>
    </citation>
    <scope>NUCLEOTIDE SEQUENCE</scope>
    <source>
        <strain evidence="5">BACA0141</strain>
    </source>
</reference>
<dbReference type="EMBL" id="JAZBJZ010000113">
    <property type="protein sequence ID" value="MEE3719125.1"/>
    <property type="molecule type" value="Genomic_DNA"/>
</dbReference>
<comment type="caution">
    <text evidence="5">The sequence shown here is derived from an EMBL/GenBank/DDBJ whole genome shotgun (WGS) entry which is preliminary data.</text>
</comment>
<gene>
    <name evidence="5" type="ORF">V2H45_20480</name>
</gene>
<evidence type="ECO:0000256" key="2">
    <source>
        <dbReference type="ARBA" id="ARBA00038115"/>
    </source>
</evidence>
<dbReference type="PANTHER" id="PTHR22946:SF9">
    <property type="entry name" value="POLYKETIDE TRANSFERASE AF380"/>
    <property type="match status" value="1"/>
</dbReference>
<keyword evidence="3" id="KW-0812">Transmembrane</keyword>
<evidence type="ECO:0000313" key="5">
    <source>
        <dbReference type="EMBL" id="MEE3719125.1"/>
    </source>
</evidence>
<dbReference type="Pfam" id="PF12697">
    <property type="entry name" value="Abhydrolase_6"/>
    <property type="match status" value="1"/>
</dbReference>
<protein>
    <submittedName>
        <fullName evidence="5">Alpha/beta fold hydrolase</fullName>
    </submittedName>
</protein>
<name>A0AAW9Q6M1_9CYAN</name>
<evidence type="ECO:0000256" key="3">
    <source>
        <dbReference type="SAM" id="Phobius"/>
    </source>
</evidence>
<dbReference type="InterPro" id="IPR029058">
    <property type="entry name" value="AB_hydrolase_fold"/>
</dbReference>
<accession>A0AAW9Q6M1</accession>
<dbReference type="Proteomes" id="UP001333818">
    <property type="component" value="Unassembled WGS sequence"/>
</dbReference>
<dbReference type="GO" id="GO:0052689">
    <property type="term" value="F:carboxylic ester hydrolase activity"/>
    <property type="evidence" value="ECO:0007669"/>
    <property type="project" value="UniProtKB-ARBA"/>
</dbReference>
<dbReference type="AlphaFoldDB" id="A0AAW9Q6M1"/>
<keyword evidence="6" id="KW-1185">Reference proteome</keyword>
<keyword evidence="3" id="KW-1133">Transmembrane helix</keyword>
<keyword evidence="3" id="KW-0472">Membrane</keyword>
<evidence type="ECO:0000313" key="6">
    <source>
        <dbReference type="Proteomes" id="UP001333818"/>
    </source>
</evidence>
<dbReference type="SUPFAM" id="SSF53474">
    <property type="entry name" value="alpha/beta-Hydrolases"/>
    <property type="match status" value="1"/>
</dbReference>
<proteinExistence type="inferred from homology"/>
<evidence type="ECO:0000259" key="4">
    <source>
        <dbReference type="Pfam" id="PF12697"/>
    </source>
</evidence>
<dbReference type="Gene3D" id="3.40.50.1820">
    <property type="entry name" value="alpha/beta hydrolase"/>
    <property type="match status" value="1"/>
</dbReference>
<dbReference type="InterPro" id="IPR000073">
    <property type="entry name" value="AB_hydrolase_1"/>
</dbReference>
<organism evidence="5 6">
    <name type="scientific">Tumidithrix elongata BACA0141</name>
    <dbReference type="NCBI Taxonomy" id="2716417"/>
    <lineage>
        <taxon>Bacteria</taxon>
        <taxon>Bacillati</taxon>
        <taxon>Cyanobacteriota</taxon>
        <taxon>Cyanophyceae</taxon>
        <taxon>Pseudanabaenales</taxon>
        <taxon>Pseudanabaenaceae</taxon>
        <taxon>Tumidithrix</taxon>
        <taxon>Tumidithrix elongata</taxon>
    </lineage>
</organism>
<dbReference type="InterPro" id="IPR050261">
    <property type="entry name" value="FrsA_esterase"/>
</dbReference>